<reference evidence="1" key="1">
    <citation type="submission" date="2023-10" db="EMBL/GenBank/DDBJ databases">
        <title>Genome assembly of Pristionchus species.</title>
        <authorList>
            <person name="Yoshida K."/>
            <person name="Sommer R.J."/>
        </authorList>
    </citation>
    <scope>NUCLEOTIDE SEQUENCE</scope>
    <source>
        <strain evidence="1">RS0144</strain>
    </source>
</reference>
<comment type="caution">
    <text evidence="1">The sequence shown here is derived from an EMBL/GenBank/DDBJ whole genome shotgun (WGS) entry which is preliminary data.</text>
</comment>
<dbReference type="AlphaFoldDB" id="A0AAV5TIC1"/>
<proteinExistence type="predicted"/>
<keyword evidence="2" id="KW-1185">Reference proteome</keyword>
<feature type="non-terminal residue" evidence="1">
    <location>
        <position position="1"/>
    </location>
</feature>
<sequence>SRDNFRWHFAHVYAIVNGELVQHVYIHIFKNDVQNRAVVVEVIKHIAEDLANMGIRIMHLRSDNAVRLLPLCARHGLRQQDRCRVQDRDRVVEIQRGSGRQ</sequence>
<gene>
    <name evidence="1" type="ORF">PENTCL1PPCAC_16153</name>
</gene>
<feature type="non-terminal residue" evidence="1">
    <location>
        <position position="101"/>
    </location>
</feature>
<dbReference type="Proteomes" id="UP001432027">
    <property type="component" value="Unassembled WGS sequence"/>
</dbReference>
<protein>
    <recommendedName>
        <fullName evidence="3">Transposase</fullName>
    </recommendedName>
</protein>
<accession>A0AAV5TIC1</accession>
<evidence type="ECO:0000313" key="1">
    <source>
        <dbReference type="EMBL" id="GMS93978.1"/>
    </source>
</evidence>
<evidence type="ECO:0000313" key="2">
    <source>
        <dbReference type="Proteomes" id="UP001432027"/>
    </source>
</evidence>
<dbReference type="EMBL" id="BTSX01000004">
    <property type="protein sequence ID" value="GMS93978.1"/>
    <property type="molecule type" value="Genomic_DNA"/>
</dbReference>
<evidence type="ECO:0008006" key="3">
    <source>
        <dbReference type="Google" id="ProtNLM"/>
    </source>
</evidence>
<name>A0AAV5TIC1_9BILA</name>
<organism evidence="1 2">
    <name type="scientific">Pristionchus entomophagus</name>
    <dbReference type="NCBI Taxonomy" id="358040"/>
    <lineage>
        <taxon>Eukaryota</taxon>
        <taxon>Metazoa</taxon>
        <taxon>Ecdysozoa</taxon>
        <taxon>Nematoda</taxon>
        <taxon>Chromadorea</taxon>
        <taxon>Rhabditida</taxon>
        <taxon>Rhabditina</taxon>
        <taxon>Diplogasteromorpha</taxon>
        <taxon>Diplogasteroidea</taxon>
        <taxon>Neodiplogasteridae</taxon>
        <taxon>Pristionchus</taxon>
    </lineage>
</organism>